<feature type="compositionally biased region" description="Low complexity" evidence="8">
    <location>
        <begin position="291"/>
        <end position="302"/>
    </location>
</feature>
<reference evidence="12" key="1">
    <citation type="journal article" date="2013" name="Genome Announc.">
        <title>Genome sequence of the food spoilage yeast Zygosaccharomyces bailii CLIB 213(T).</title>
        <authorList>
            <person name="Galeote V."/>
            <person name="Bigey F."/>
            <person name="Devillers H."/>
            <person name="Neuveglise C."/>
            <person name="Dequin S."/>
        </authorList>
    </citation>
    <scope>NUCLEOTIDE SEQUENCE [LARGE SCALE GENOMIC DNA]</scope>
    <source>
        <strain evidence="12">CLIB 213 / ATCC 58445 / CBS 680 / CCRC 21525 / NBRC 1098 / NCYC 1416 / NRRL Y-2227</strain>
    </source>
</reference>
<comment type="subcellular location">
    <subcellularLocation>
        <location evidence="1">Nucleus</location>
        <location evidence="1">Nucleolus</location>
    </subcellularLocation>
</comment>
<protein>
    <recommendedName>
        <fullName evidence="7">DNA-directed RNA polymerase subunit</fullName>
    </recommendedName>
</protein>
<dbReference type="GO" id="GO:0006362">
    <property type="term" value="P:transcription elongation by RNA polymerase I"/>
    <property type="evidence" value="ECO:0007669"/>
    <property type="project" value="UniProtKB-ARBA"/>
</dbReference>
<dbReference type="FunFam" id="3.30.1490.120:FF:000004">
    <property type="entry name" value="RNA polymerase I subunit Rpa43"/>
    <property type="match status" value="1"/>
</dbReference>
<sequence length="302" mass="34113">MSIKRPNESLQATRFIKKHRRQIKNPINEKDGISDCIIRVAMSLYVSLAPVYQQNPEQGIMKQHLNPMVMKYNSQVNGMVLGYDSLRILDADPLNSEHAPNKLIKLTPDTPFAFAWCDVNLYVWQPQVGDIIEGWIFIQSASHIGLLIYDAFNAGIKKNNIPADWTFVDKQSEEEPSRDPNETNEESQGFAYRSLGYWVDADGERIDGKIKFTVKSVYTTGKVVSVEGTLLADQGQQWDRSPAQNLSVVSNRKVVFDDEVSTENRESHKDLELPEMKEDNGEEIIYEGNSDSDSTSSSSDSD</sequence>
<proteinExistence type="inferred from homology"/>
<feature type="domain" description="RNA polymerase Rpb7-like N-terminal" evidence="9">
    <location>
        <begin position="43"/>
        <end position="90"/>
    </location>
</feature>
<dbReference type="InterPro" id="IPR036898">
    <property type="entry name" value="RNA_pol_Rpb7-like_N_sf"/>
</dbReference>
<evidence type="ECO:0000256" key="6">
    <source>
        <dbReference type="ARBA" id="ARBA00023242"/>
    </source>
</evidence>
<evidence type="ECO:0000259" key="9">
    <source>
        <dbReference type="Pfam" id="PF03876"/>
    </source>
</evidence>
<dbReference type="PANTHER" id="PTHR12709">
    <property type="entry name" value="DNA-DIRECTED RNA POLYMERASE II, III"/>
    <property type="match status" value="1"/>
</dbReference>
<dbReference type="AlphaFoldDB" id="A0A8J2T9X1"/>
<dbReference type="InterPro" id="IPR005576">
    <property type="entry name" value="Rpb7-like_N"/>
</dbReference>
<keyword evidence="12" id="KW-1185">Reference proteome</keyword>
<dbReference type="Gene3D" id="6.10.140.1770">
    <property type="match status" value="1"/>
</dbReference>
<evidence type="ECO:0000256" key="1">
    <source>
        <dbReference type="ARBA" id="ARBA00004604"/>
    </source>
</evidence>
<feature type="compositionally biased region" description="Basic and acidic residues" evidence="8">
    <location>
        <begin position="262"/>
        <end position="279"/>
    </location>
</feature>
<evidence type="ECO:0000256" key="7">
    <source>
        <dbReference type="RuleBase" id="RU369086"/>
    </source>
</evidence>
<evidence type="ECO:0000259" key="10">
    <source>
        <dbReference type="Pfam" id="PF17875"/>
    </source>
</evidence>
<dbReference type="PANTHER" id="PTHR12709:SF5">
    <property type="entry name" value="DNA-DIRECTED RNA POLYMERASE I SUBUNIT RPA43"/>
    <property type="match status" value="1"/>
</dbReference>
<feature type="region of interest" description="Disordered" evidence="8">
    <location>
        <begin position="259"/>
        <end position="302"/>
    </location>
</feature>
<dbReference type="InterPro" id="IPR045113">
    <property type="entry name" value="Rpb7-like"/>
</dbReference>
<evidence type="ECO:0000256" key="8">
    <source>
        <dbReference type="SAM" id="MobiDB-lite"/>
    </source>
</evidence>
<dbReference type="Pfam" id="PF03876">
    <property type="entry name" value="SHS2_Rpb7-N"/>
    <property type="match status" value="1"/>
</dbReference>
<dbReference type="InterPro" id="IPR041901">
    <property type="entry name" value="RNAP_I_Rpa43_N"/>
</dbReference>
<keyword evidence="5 7" id="KW-0804">Transcription</keyword>
<feature type="domain" description="RPA43 OB" evidence="10">
    <location>
        <begin position="126"/>
        <end position="231"/>
    </location>
</feature>
<dbReference type="OrthoDB" id="10250504at2759"/>
<comment type="similarity">
    <text evidence="2">Belongs to the eukaryotic RPA43 RNA polymerase subunit family.</text>
</comment>
<dbReference type="Pfam" id="PF17875">
    <property type="entry name" value="RPA43_OB"/>
    <property type="match status" value="1"/>
</dbReference>
<dbReference type="GO" id="GO:0006361">
    <property type="term" value="P:transcription initiation at RNA polymerase I promoter"/>
    <property type="evidence" value="ECO:0007669"/>
    <property type="project" value="UniProtKB-ARBA"/>
</dbReference>
<comment type="function">
    <text evidence="7">DNA-dependent RNA polymerase which catalyzes the transcription of DNA into RNA using the four ribonucleoside triphosphates as substrates.</text>
</comment>
<gene>
    <name evidence="11" type="ORF">BN860_04918g</name>
</gene>
<evidence type="ECO:0000256" key="4">
    <source>
        <dbReference type="ARBA" id="ARBA00022553"/>
    </source>
</evidence>
<dbReference type="GO" id="GO:0005736">
    <property type="term" value="C:RNA polymerase I complex"/>
    <property type="evidence" value="ECO:0007669"/>
    <property type="project" value="TreeGrafter"/>
</dbReference>
<keyword evidence="3 7" id="KW-0240">DNA-directed RNA polymerase</keyword>
<evidence type="ECO:0000256" key="2">
    <source>
        <dbReference type="ARBA" id="ARBA00005930"/>
    </source>
</evidence>
<organism evidence="11 12">
    <name type="scientific">Zygosaccharomyces bailii (strain CLIB 213 / ATCC 58445 / CBS 680 / BCRC 21525 / NBRC 1098 / NCYC 1416 / NRRL Y-2227)</name>
    <dbReference type="NCBI Taxonomy" id="1333698"/>
    <lineage>
        <taxon>Eukaryota</taxon>
        <taxon>Fungi</taxon>
        <taxon>Dikarya</taxon>
        <taxon>Ascomycota</taxon>
        <taxon>Saccharomycotina</taxon>
        <taxon>Saccharomycetes</taxon>
        <taxon>Saccharomycetales</taxon>
        <taxon>Saccharomycetaceae</taxon>
        <taxon>Zygosaccharomyces</taxon>
    </lineage>
</organism>
<name>A0A8J2T9X1_ZYGB2</name>
<dbReference type="Gene3D" id="2.40.50.140">
    <property type="entry name" value="Nucleic acid-binding proteins"/>
    <property type="match status" value="1"/>
</dbReference>
<evidence type="ECO:0000256" key="5">
    <source>
        <dbReference type="ARBA" id="ARBA00023163"/>
    </source>
</evidence>
<dbReference type="EMBL" id="HG316460">
    <property type="protein sequence ID" value="CDF90605.1"/>
    <property type="molecule type" value="Genomic_DNA"/>
</dbReference>
<accession>A0A8J2T9X1</accession>
<dbReference type="InterPro" id="IPR012340">
    <property type="entry name" value="NA-bd_OB-fold"/>
</dbReference>
<dbReference type="Proteomes" id="UP000019375">
    <property type="component" value="Unassembled WGS sequence"/>
</dbReference>
<dbReference type="InterPro" id="IPR041178">
    <property type="entry name" value="RPA43_OB"/>
</dbReference>
<evidence type="ECO:0000313" key="12">
    <source>
        <dbReference type="Proteomes" id="UP000019375"/>
    </source>
</evidence>
<dbReference type="Gene3D" id="3.30.1490.120">
    <property type="entry name" value="RNA polymerase Rpb7-like, N-terminal domain"/>
    <property type="match status" value="1"/>
</dbReference>
<keyword evidence="6 7" id="KW-0539">Nucleus</keyword>
<evidence type="ECO:0000256" key="3">
    <source>
        <dbReference type="ARBA" id="ARBA00022478"/>
    </source>
</evidence>
<evidence type="ECO:0000313" key="11">
    <source>
        <dbReference type="EMBL" id="CDF90605.1"/>
    </source>
</evidence>
<dbReference type="CDD" id="cd04328">
    <property type="entry name" value="RNAP_I_Rpa43_N"/>
    <property type="match status" value="1"/>
</dbReference>
<keyword evidence="4" id="KW-0597">Phosphoprotein</keyword>